<accession>A0A1R3SWB5</accession>
<dbReference type="Gene3D" id="1.25.40.10">
    <property type="entry name" value="Tetratricopeptide repeat domain"/>
    <property type="match status" value="2"/>
</dbReference>
<dbReference type="Proteomes" id="UP000187464">
    <property type="component" value="Chromosome I"/>
</dbReference>
<dbReference type="SUPFAM" id="SSF48452">
    <property type="entry name" value="TPR-like"/>
    <property type="match status" value="1"/>
</dbReference>
<organism evidence="1 2">
    <name type="scientific">Proteiniphilum saccharofermentans</name>
    <dbReference type="NCBI Taxonomy" id="1642647"/>
    <lineage>
        <taxon>Bacteria</taxon>
        <taxon>Pseudomonadati</taxon>
        <taxon>Bacteroidota</taxon>
        <taxon>Bacteroidia</taxon>
        <taxon>Bacteroidales</taxon>
        <taxon>Dysgonomonadaceae</taxon>
        <taxon>Proteiniphilum</taxon>
    </lineage>
</organism>
<dbReference type="KEGG" id="psac:PSM36_0418"/>
<dbReference type="Pfam" id="PF14559">
    <property type="entry name" value="TPR_19"/>
    <property type="match status" value="1"/>
</dbReference>
<keyword evidence="2" id="KW-1185">Reference proteome</keyword>
<name>A0A1R3SWB5_9BACT</name>
<sequence>MESLSDKSERANELRKKGDFVAAIPLYEELYRDNPDKYNISGLINCYRKTGRFKDATPLADEIIEKYPDFKWGRNEYAWTLIQDQLNSFPETGSLDDLIAIVNNILKANPDTIAHNYTIFKLLKFAKNIKDWSVLNEWIVLIDPETLERENEGWSQIERWYYYRVEALINLKNEEQAISIIAENSDKITRKGLYFERLKAKAYMRLDDYEKAGESYKKAMSFSRNVDWWLLQEYGMLLKLQNKKEEALSYMIRAAASKPMFTAKKVTLYANIADFFIDQNDDDDAYIHLLLSKNIREDNGWGLKDINDKLRMLNPSQNIEGMSTKDLEDKCKNIWRTYIPLQSSYDNSQKRITGKILNLYDDRSFCFIETKKGESFFCKKRDLPSGSKTGQIVTFIPKPSFDKKKNKESFSATNIRLKD</sequence>
<evidence type="ECO:0000313" key="2">
    <source>
        <dbReference type="Proteomes" id="UP000187464"/>
    </source>
</evidence>
<proteinExistence type="predicted"/>
<evidence type="ECO:0000313" key="1">
    <source>
        <dbReference type="EMBL" id="SCD19250.1"/>
    </source>
</evidence>
<dbReference type="STRING" id="1642647.PSM36_0418"/>
<gene>
    <name evidence="1" type="ORF">PSM36_0418</name>
</gene>
<dbReference type="InterPro" id="IPR019734">
    <property type="entry name" value="TPR_rpt"/>
</dbReference>
<dbReference type="AlphaFoldDB" id="A0A1R3SWB5"/>
<dbReference type="EMBL" id="LT605205">
    <property type="protein sequence ID" value="SCD19250.1"/>
    <property type="molecule type" value="Genomic_DNA"/>
</dbReference>
<protein>
    <submittedName>
        <fullName evidence="1">Uncharacterized protein</fullName>
    </submittedName>
</protein>
<reference evidence="1 2" key="1">
    <citation type="submission" date="2016-08" db="EMBL/GenBank/DDBJ databases">
        <authorList>
            <person name="Seilhamer J.J."/>
        </authorList>
    </citation>
    <scope>NUCLEOTIDE SEQUENCE [LARGE SCALE GENOMIC DNA]</scope>
    <source>
        <strain evidence="1">M3/6</strain>
    </source>
</reference>
<dbReference type="Pfam" id="PF13181">
    <property type="entry name" value="TPR_8"/>
    <property type="match status" value="1"/>
</dbReference>
<dbReference type="InterPro" id="IPR011990">
    <property type="entry name" value="TPR-like_helical_dom_sf"/>
</dbReference>
<dbReference type="RefSeq" id="WP_076928571.1">
    <property type="nucleotide sequence ID" value="NZ_LT605205.1"/>
</dbReference>